<dbReference type="KEGG" id="msd:MYSTI_06548"/>
<name>L7UFS9_MYXSD</name>
<accession>L7UFS9</accession>
<dbReference type="RefSeq" id="WP_015352075.1">
    <property type="nucleotide sequence ID" value="NC_020126.1"/>
</dbReference>
<evidence type="ECO:0000256" key="1">
    <source>
        <dbReference type="SAM" id="MobiDB-lite"/>
    </source>
</evidence>
<dbReference type="HOGENOM" id="CLU_2602338_0_0_7"/>
<keyword evidence="2" id="KW-0449">Lipoprotein</keyword>
<gene>
    <name evidence="2" type="ordered locus">MYSTI_06548</name>
</gene>
<proteinExistence type="predicted"/>
<dbReference type="Proteomes" id="UP000011131">
    <property type="component" value="Chromosome"/>
</dbReference>
<reference evidence="2 3" key="1">
    <citation type="journal article" date="2013" name="Genome Announc.">
        <title>Complete genome sequence of Myxococcus stipitatus strain DSM 14675, a fruiting myxobacterium.</title>
        <authorList>
            <person name="Huntley S."/>
            <person name="Kneip S."/>
            <person name="Treuner-Lange A."/>
            <person name="Sogaard-Andersen L."/>
        </authorList>
    </citation>
    <scope>NUCLEOTIDE SEQUENCE [LARGE SCALE GENOMIC DNA]</scope>
    <source>
        <strain evidence="3">DSM 14675 / JCM 12634 / Mx s8</strain>
    </source>
</reference>
<dbReference type="PROSITE" id="PS51257">
    <property type="entry name" value="PROKAR_LIPOPROTEIN"/>
    <property type="match status" value="1"/>
</dbReference>
<dbReference type="AlphaFoldDB" id="L7UFS9"/>
<feature type="compositionally biased region" description="Pro residues" evidence="1">
    <location>
        <begin position="27"/>
        <end position="45"/>
    </location>
</feature>
<sequence>MSRAFTSLSVAAILALGMVACGIKGAPKPPLAAPVPATETPPPPSDTEQTSVETAGPSLMATTDAGILTPTPIEDAGSP</sequence>
<organism evidence="2 3">
    <name type="scientific">Myxococcus stipitatus (strain DSM 14675 / JCM 12634 / Mx s8)</name>
    <dbReference type="NCBI Taxonomy" id="1278073"/>
    <lineage>
        <taxon>Bacteria</taxon>
        <taxon>Pseudomonadati</taxon>
        <taxon>Myxococcota</taxon>
        <taxon>Myxococcia</taxon>
        <taxon>Myxococcales</taxon>
        <taxon>Cystobacterineae</taxon>
        <taxon>Myxococcaceae</taxon>
        <taxon>Myxococcus</taxon>
    </lineage>
</organism>
<evidence type="ECO:0000313" key="2">
    <source>
        <dbReference type="EMBL" id="AGC47821.1"/>
    </source>
</evidence>
<keyword evidence="3" id="KW-1185">Reference proteome</keyword>
<dbReference type="PATRIC" id="fig|1278073.3.peg.6648"/>
<dbReference type="OrthoDB" id="9924534at2"/>
<dbReference type="STRING" id="1278073.MYSTI_06548"/>
<feature type="region of interest" description="Disordered" evidence="1">
    <location>
        <begin position="27"/>
        <end position="79"/>
    </location>
</feature>
<evidence type="ECO:0000313" key="3">
    <source>
        <dbReference type="Proteomes" id="UP000011131"/>
    </source>
</evidence>
<protein>
    <submittedName>
        <fullName evidence="2">Variable surface lipoprotein</fullName>
    </submittedName>
</protein>
<dbReference type="EMBL" id="CP004025">
    <property type="protein sequence ID" value="AGC47821.1"/>
    <property type="molecule type" value="Genomic_DNA"/>
</dbReference>